<organism evidence="2">
    <name type="scientific">Musca domestica</name>
    <name type="common">House fly</name>
    <dbReference type="NCBI Taxonomy" id="7370"/>
    <lineage>
        <taxon>Eukaryota</taxon>
        <taxon>Metazoa</taxon>
        <taxon>Ecdysozoa</taxon>
        <taxon>Arthropoda</taxon>
        <taxon>Hexapoda</taxon>
        <taxon>Insecta</taxon>
        <taxon>Pterygota</taxon>
        <taxon>Neoptera</taxon>
        <taxon>Endopterygota</taxon>
        <taxon>Diptera</taxon>
        <taxon>Brachycera</taxon>
        <taxon>Muscomorpha</taxon>
        <taxon>Muscoidea</taxon>
        <taxon>Muscidae</taxon>
        <taxon>Musca</taxon>
    </lineage>
</organism>
<dbReference type="VEuPathDB" id="VectorBase:MDOA016776"/>
<protein>
    <recommendedName>
        <fullName evidence="1">Integrase catalytic domain-containing protein</fullName>
    </recommendedName>
</protein>
<dbReference type="InterPro" id="IPR050951">
    <property type="entry name" value="Retrovirus_Pol_polyprotein"/>
</dbReference>
<dbReference type="InterPro" id="IPR036397">
    <property type="entry name" value="RNaseH_sf"/>
</dbReference>
<dbReference type="SUPFAM" id="SSF53098">
    <property type="entry name" value="Ribonuclease H-like"/>
    <property type="match status" value="1"/>
</dbReference>
<accession>A0A1I8NKV1</accession>
<dbReference type="AlphaFoldDB" id="A0A1I8NKV1"/>
<dbReference type="PANTHER" id="PTHR37984">
    <property type="entry name" value="PROTEIN CBG26694"/>
    <property type="match status" value="1"/>
</dbReference>
<dbReference type="STRING" id="7370.A0A1I8NKV1"/>
<feature type="domain" description="Integrase catalytic" evidence="1">
    <location>
        <begin position="1"/>
        <end position="68"/>
    </location>
</feature>
<evidence type="ECO:0000313" key="2">
    <source>
        <dbReference type="EnsemblMetazoa" id="MDOA016776-PA"/>
    </source>
</evidence>
<dbReference type="Gene3D" id="3.30.420.10">
    <property type="entry name" value="Ribonuclease H-like superfamily/Ribonuclease H"/>
    <property type="match status" value="1"/>
</dbReference>
<dbReference type="PROSITE" id="PS50994">
    <property type="entry name" value="INTEGRASE"/>
    <property type="match status" value="1"/>
</dbReference>
<evidence type="ECO:0000259" key="1">
    <source>
        <dbReference type="PROSITE" id="PS50994"/>
    </source>
</evidence>
<proteinExistence type="predicted"/>
<gene>
    <name evidence="2" type="primary">105262330</name>
</gene>
<dbReference type="EnsemblMetazoa" id="MDOA016776-RA">
    <property type="protein sequence ID" value="MDOA016776-PA"/>
    <property type="gene ID" value="MDOA016776"/>
</dbReference>
<dbReference type="GO" id="GO:0003676">
    <property type="term" value="F:nucleic acid binding"/>
    <property type="evidence" value="ECO:0007669"/>
    <property type="project" value="InterPro"/>
</dbReference>
<dbReference type="PANTHER" id="PTHR37984:SF13">
    <property type="entry name" value="RIBONUCLEASE H"/>
    <property type="match status" value="1"/>
</dbReference>
<dbReference type="InterPro" id="IPR001584">
    <property type="entry name" value="Integrase_cat-core"/>
</dbReference>
<name>A0A1I8NKV1_MUSDO</name>
<dbReference type="GO" id="GO:0015074">
    <property type="term" value="P:DNA integration"/>
    <property type="evidence" value="ECO:0007669"/>
    <property type="project" value="InterPro"/>
</dbReference>
<sequence length="133" mass="15194">YHKFTAPYDPATNGQAQRSVQTVKNALKAMCTTKVTLKENLNEILRQYRNAPHSTTGQSPAQLFLGRQLRTRLDLVRPQETSSKVTAKQFMKSSRKYTELERDQNVYFLSGNLRISKGKVTKRLGDVHILEVL</sequence>
<dbReference type="VEuPathDB" id="VectorBase:MDOMA2_006336"/>
<reference evidence="2" key="1">
    <citation type="submission" date="2020-05" db="UniProtKB">
        <authorList>
            <consortium name="EnsemblMetazoa"/>
        </authorList>
    </citation>
    <scope>IDENTIFICATION</scope>
    <source>
        <strain evidence="2">Aabys</strain>
    </source>
</reference>
<dbReference type="InterPro" id="IPR012337">
    <property type="entry name" value="RNaseH-like_sf"/>
</dbReference>